<keyword evidence="1" id="KW-0863">Zinc-finger</keyword>
<feature type="domain" description="RING-type" evidence="4">
    <location>
        <begin position="252"/>
        <end position="300"/>
    </location>
</feature>
<evidence type="ECO:0000256" key="3">
    <source>
        <dbReference type="SAM" id="MobiDB-lite"/>
    </source>
</evidence>
<feature type="compositionally biased region" description="Polar residues" evidence="3">
    <location>
        <begin position="523"/>
        <end position="539"/>
    </location>
</feature>
<feature type="compositionally biased region" description="Low complexity" evidence="3">
    <location>
        <begin position="400"/>
        <end position="412"/>
    </location>
</feature>
<dbReference type="Gene3D" id="3.30.40.10">
    <property type="entry name" value="Zinc/RING finger domain, C3HC4 (zinc finger)"/>
    <property type="match status" value="1"/>
</dbReference>
<dbReference type="SUPFAM" id="SSF57850">
    <property type="entry name" value="RING/U-box"/>
    <property type="match status" value="1"/>
</dbReference>
<feature type="region of interest" description="Disordered" evidence="3">
    <location>
        <begin position="395"/>
        <end position="422"/>
    </location>
</feature>
<feature type="compositionally biased region" description="Polar residues" evidence="3">
    <location>
        <begin position="44"/>
        <end position="59"/>
    </location>
</feature>
<keyword evidence="6" id="KW-1185">Reference proteome</keyword>
<dbReference type="InterPro" id="IPR013083">
    <property type="entry name" value="Znf_RING/FYVE/PHD"/>
</dbReference>
<name>A0ABQ8FNM9_9FUNG</name>
<evidence type="ECO:0000256" key="1">
    <source>
        <dbReference type="PROSITE-ProRule" id="PRU00175"/>
    </source>
</evidence>
<organism evidence="5 6">
    <name type="scientific">Batrachochytrium salamandrivorans</name>
    <dbReference type="NCBI Taxonomy" id="1357716"/>
    <lineage>
        <taxon>Eukaryota</taxon>
        <taxon>Fungi</taxon>
        <taxon>Fungi incertae sedis</taxon>
        <taxon>Chytridiomycota</taxon>
        <taxon>Chytridiomycota incertae sedis</taxon>
        <taxon>Chytridiomycetes</taxon>
        <taxon>Rhizophydiales</taxon>
        <taxon>Rhizophydiales incertae sedis</taxon>
        <taxon>Batrachochytrium</taxon>
    </lineage>
</organism>
<evidence type="ECO:0000259" key="4">
    <source>
        <dbReference type="PROSITE" id="PS50089"/>
    </source>
</evidence>
<dbReference type="PROSITE" id="PS50089">
    <property type="entry name" value="ZF_RING_2"/>
    <property type="match status" value="1"/>
</dbReference>
<dbReference type="Proteomes" id="UP001648503">
    <property type="component" value="Unassembled WGS sequence"/>
</dbReference>
<comment type="caution">
    <text evidence="5">The sequence shown here is derived from an EMBL/GenBank/DDBJ whole genome shotgun (WGS) entry which is preliminary data.</text>
</comment>
<feature type="compositionally biased region" description="Basic residues" evidence="3">
    <location>
        <begin position="1"/>
        <end position="10"/>
    </location>
</feature>
<keyword evidence="2" id="KW-0175">Coiled coil</keyword>
<feature type="compositionally biased region" description="Polar residues" evidence="3">
    <location>
        <begin position="73"/>
        <end position="86"/>
    </location>
</feature>
<evidence type="ECO:0000256" key="2">
    <source>
        <dbReference type="SAM" id="Coils"/>
    </source>
</evidence>
<feature type="compositionally biased region" description="Polar residues" evidence="3">
    <location>
        <begin position="100"/>
        <end position="112"/>
    </location>
</feature>
<dbReference type="EMBL" id="JAFCIX010000010">
    <property type="protein sequence ID" value="KAH6601391.1"/>
    <property type="molecule type" value="Genomic_DNA"/>
</dbReference>
<protein>
    <recommendedName>
        <fullName evidence="4">RING-type domain-containing protein</fullName>
    </recommendedName>
</protein>
<sequence>MTNKKRKAGKRIASPGPLPEDRQSSTGAFNRPSAYPQPSRHSEPSQPARSQPVTTNQRNFSKHNHKIKKETPDPQSLASSSTTIKSQEAPGIPFLAVPETMSQTHSHDAPQSANKRIKIEHLDDDVSKTSVIHKVETSLSPIKSAAAELSPPIGDVKGKSAEKLLDEPIKGEHPASAGPSDETLHLEQLWRKVQQNRSKGDPTTFSYIDQLRMQVACLEEQVHKLSKECTGADANATNQLRDDERLRAAVSCAICLEILAVPHIIQCGQCQLGHSYCFHCLREWCSQQTDTRRTKCPTCRAILSTPPVSSSVLDALVDMALDRLPMSERETQRARIDVHKEASKLVSAPWKDACPPSVLVDVADQVTRCSICSWEILGSECVGCGAMFDLPLNSETDQVGSTSESESGEIGTPAETQDPSSLECPLASFPDGDSNDGPLAVLFSDSGSSVYDEGDGFVVDDEGDVSVRDSCSETFSEDSFEDVVDAVSSSDDSSSDEEEINIIRPRALRRSIIDDDLELTSEANSVAQVESPLPNNQSALVKEESKDESSDDESSSD</sequence>
<evidence type="ECO:0000313" key="6">
    <source>
        <dbReference type="Proteomes" id="UP001648503"/>
    </source>
</evidence>
<evidence type="ECO:0000313" key="5">
    <source>
        <dbReference type="EMBL" id="KAH6601391.1"/>
    </source>
</evidence>
<keyword evidence="1" id="KW-0862">Zinc</keyword>
<gene>
    <name evidence="5" type="ORF">BASA50_001661</name>
</gene>
<feature type="region of interest" description="Disordered" evidence="3">
    <location>
        <begin position="523"/>
        <end position="557"/>
    </location>
</feature>
<keyword evidence="1" id="KW-0479">Metal-binding</keyword>
<proteinExistence type="predicted"/>
<dbReference type="InterPro" id="IPR001841">
    <property type="entry name" value="Znf_RING"/>
</dbReference>
<reference evidence="5 6" key="1">
    <citation type="submission" date="2021-02" db="EMBL/GenBank/DDBJ databases">
        <title>Variation within the Batrachochytrium salamandrivorans European outbreak.</title>
        <authorList>
            <person name="Kelly M."/>
            <person name="Pasmans F."/>
            <person name="Shea T.P."/>
            <person name="Munoz J.F."/>
            <person name="Carranza S."/>
            <person name="Cuomo C.A."/>
            <person name="Martel A."/>
        </authorList>
    </citation>
    <scope>NUCLEOTIDE SEQUENCE [LARGE SCALE GENOMIC DNA]</scope>
    <source>
        <strain evidence="5 6">AMFP18/2</strain>
    </source>
</reference>
<feature type="coiled-coil region" evidence="2">
    <location>
        <begin position="208"/>
        <end position="235"/>
    </location>
</feature>
<accession>A0ABQ8FNM9</accession>
<feature type="region of interest" description="Disordered" evidence="3">
    <location>
        <begin position="1"/>
        <end position="112"/>
    </location>
</feature>